<dbReference type="AlphaFoldDB" id="A0A1G4EL19"/>
<organism evidence="1 2">
    <name type="scientific">Bacillus mycoides</name>
    <dbReference type="NCBI Taxonomy" id="1405"/>
    <lineage>
        <taxon>Bacteria</taxon>
        <taxon>Bacillati</taxon>
        <taxon>Bacillota</taxon>
        <taxon>Bacilli</taxon>
        <taxon>Bacillales</taxon>
        <taxon>Bacillaceae</taxon>
        <taxon>Bacillus</taxon>
        <taxon>Bacillus cereus group</taxon>
    </lineage>
</organism>
<dbReference type="RefSeq" id="WP_016104028.1">
    <property type="nucleotide sequence ID" value="NZ_FMAK01000021.1"/>
</dbReference>
<proteinExistence type="predicted"/>
<evidence type="ECO:0000313" key="1">
    <source>
        <dbReference type="EMBL" id="SCB66806.1"/>
    </source>
</evidence>
<protein>
    <submittedName>
        <fullName evidence="1">Uncharacterized protein</fullName>
    </submittedName>
</protein>
<sequence length="56" mass="6595">MNVIHFEQARKRKMKELQMTTKIPIVERIYKVGGEVKFDVSGEKELPKTFLEKDVT</sequence>
<dbReference type="EMBL" id="FMAK01000021">
    <property type="protein sequence ID" value="SCB66806.1"/>
    <property type="molecule type" value="Genomic_DNA"/>
</dbReference>
<reference evidence="1 2" key="1">
    <citation type="submission" date="2016-08" db="EMBL/GenBank/DDBJ databases">
        <authorList>
            <person name="Seilhamer J.J."/>
        </authorList>
    </citation>
    <scope>NUCLEOTIDE SEQUENCE [LARGE SCALE GENOMIC DNA]</scope>
    <source>
        <strain evidence="1 2">SDA_GO95</strain>
    </source>
</reference>
<evidence type="ECO:0000313" key="2">
    <source>
        <dbReference type="Proteomes" id="UP000195696"/>
    </source>
</evidence>
<dbReference type="Proteomes" id="UP000195696">
    <property type="component" value="Unassembled WGS sequence"/>
</dbReference>
<name>A0A1G4EL19_BACMY</name>
<accession>A0A1G4EL19</accession>
<gene>
    <name evidence="1" type="ORF">BWGO95_00919</name>
</gene>